<keyword evidence="8 10" id="KW-0539">Nucleus</keyword>
<gene>
    <name evidence="11" type="ORF">Vbra_16780</name>
</gene>
<evidence type="ECO:0000256" key="10">
    <source>
        <dbReference type="RuleBase" id="RU004203"/>
    </source>
</evidence>
<feature type="active site" description="Nucleophile" evidence="9">
    <location>
        <position position="50"/>
    </location>
</feature>
<dbReference type="InterPro" id="IPR016050">
    <property type="entry name" value="Proteasome_bsu_CS"/>
</dbReference>
<dbReference type="InterPro" id="IPR001353">
    <property type="entry name" value="Proteasome_sua/b"/>
</dbReference>
<keyword evidence="2 10" id="KW-0963">Cytoplasm</keyword>
<dbReference type="PANTHER" id="PTHR32194:SF3">
    <property type="entry name" value="PROTEASOME SUBUNIT BETA"/>
    <property type="match status" value="1"/>
</dbReference>
<dbReference type="OMA" id="NLGMAMQ"/>
<comment type="catalytic activity">
    <reaction evidence="1">
        <text>Cleavage of peptide bonds with very broad specificity.</text>
        <dbReference type="EC" id="3.4.25.1"/>
    </reaction>
</comment>
<evidence type="ECO:0000256" key="5">
    <source>
        <dbReference type="ARBA" id="ARBA00022801"/>
    </source>
</evidence>
<dbReference type="VEuPathDB" id="CryptoDB:Vbra_16780"/>
<dbReference type="EMBL" id="CDMY01000553">
    <property type="protein sequence ID" value="CEM22489.1"/>
    <property type="molecule type" value="Genomic_DNA"/>
</dbReference>
<dbReference type="AlphaFoldDB" id="A0A0G4G2I3"/>
<dbReference type="FunFam" id="3.60.20.10:FF:000051">
    <property type="entry name" value="Proteasome subunit beta"/>
    <property type="match status" value="1"/>
</dbReference>
<dbReference type="GO" id="GO:0005839">
    <property type="term" value="C:proteasome core complex"/>
    <property type="evidence" value="ECO:0007669"/>
    <property type="project" value="InterPro"/>
</dbReference>
<dbReference type="OrthoDB" id="37597at2759"/>
<dbReference type="FunCoup" id="A0A0G4G2I3">
    <property type="interactions" value="336"/>
</dbReference>
<keyword evidence="5" id="KW-0378">Hydrolase</keyword>
<evidence type="ECO:0000256" key="3">
    <source>
        <dbReference type="ARBA" id="ARBA00022670"/>
    </source>
</evidence>
<reference evidence="11 12" key="1">
    <citation type="submission" date="2014-11" db="EMBL/GenBank/DDBJ databases">
        <authorList>
            <person name="Zhu J."/>
            <person name="Qi W."/>
            <person name="Song R."/>
        </authorList>
    </citation>
    <scope>NUCLEOTIDE SEQUENCE [LARGE SCALE GENOMIC DNA]</scope>
</reference>
<keyword evidence="12" id="KW-1185">Reference proteome</keyword>
<name>A0A0G4G2I3_VITBC</name>
<dbReference type="PROSITE" id="PS00854">
    <property type="entry name" value="PROTEASOME_BETA_1"/>
    <property type="match status" value="1"/>
</dbReference>
<accession>A0A0G4G2I3</accession>
<dbReference type="Pfam" id="PF00227">
    <property type="entry name" value="Proteasome"/>
    <property type="match status" value="1"/>
</dbReference>
<dbReference type="STRING" id="1169540.A0A0G4G2I3"/>
<organism evidence="11 12">
    <name type="scientific">Vitrella brassicaformis (strain CCMP3155)</name>
    <dbReference type="NCBI Taxonomy" id="1169540"/>
    <lineage>
        <taxon>Eukaryota</taxon>
        <taxon>Sar</taxon>
        <taxon>Alveolata</taxon>
        <taxon>Colpodellida</taxon>
        <taxon>Vitrellaceae</taxon>
        <taxon>Vitrella</taxon>
    </lineage>
</organism>
<dbReference type="PhylomeDB" id="A0A0G4G2I3"/>
<dbReference type="InParanoid" id="A0A0G4G2I3"/>
<evidence type="ECO:0000313" key="12">
    <source>
        <dbReference type="Proteomes" id="UP000041254"/>
    </source>
</evidence>
<evidence type="ECO:0000256" key="4">
    <source>
        <dbReference type="ARBA" id="ARBA00022698"/>
    </source>
</evidence>
<dbReference type="InterPro" id="IPR023333">
    <property type="entry name" value="Proteasome_suB-type"/>
</dbReference>
<dbReference type="InterPro" id="IPR029055">
    <property type="entry name" value="Ntn_hydrolases_N"/>
</dbReference>
<comment type="function">
    <text evidence="10">Component of the proteasome, a multicatalytic proteinase complex which is characterized by its ability to cleave peptides with Arg, Phe, Tyr, Leu, and Glu adjacent to the leaving group at neutral or slightly basic pH. The proteasome has an ATP-dependent proteolytic activity.</text>
</comment>
<dbReference type="GO" id="GO:0004298">
    <property type="term" value="F:threonine-type endopeptidase activity"/>
    <property type="evidence" value="ECO:0007669"/>
    <property type="project" value="UniProtKB-KW"/>
</dbReference>
<dbReference type="PROSITE" id="PS51476">
    <property type="entry name" value="PROTEASOME_BETA_2"/>
    <property type="match status" value="1"/>
</dbReference>
<evidence type="ECO:0000256" key="7">
    <source>
        <dbReference type="ARBA" id="ARBA00023145"/>
    </source>
</evidence>
<proteinExistence type="inferred from homology"/>
<comment type="subunit">
    <text evidence="10">Component of the proteasome complex.</text>
</comment>
<keyword evidence="3" id="KW-0645">Protease</keyword>
<evidence type="ECO:0000256" key="6">
    <source>
        <dbReference type="ARBA" id="ARBA00022942"/>
    </source>
</evidence>
<dbReference type="InterPro" id="IPR000243">
    <property type="entry name" value="Pept_T1A_subB"/>
</dbReference>
<comment type="subcellular location">
    <subcellularLocation>
        <location evidence="10">Cytoplasm</location>
    </subcellularLocation>
    <subcellularLocation>
        <location evidence="10">Nucleus</location>
    </subcellularLocation>
</comment>
<dbReference type="GO" id="GO:0005737">
    <property type="term" value="C:cytoplasm"/>
    <property type="evidence" value="ECO:0007669"/>
    <property type="project" value="UniProtKB-SubCell"/>
</dbReference>
<dbReference type="Gene3D" id="3.60.20.10">
    <property type="entry name" value="Glutamine Phosphoribosylpyrophosphate, subunit 1, domain 1"/>
    <property type="match status" value="1"/>
</dbReference>
<dbReference type="GO" id="GO:0005634">
    <property type="term" value="C:nucleus"/>
    <property type="evidence" value="ECO:0007669"/>
    <property type="project" value="UniProtKB-SubCell"/>
</dbReference>
<evidence type="ECO:0000256" key="9">
    <source>
        <dbReference type="PIRSR" id="PIRSR600243-1"/>
    </source>
</evidence>
<dbReference type="CDD" id="cd03761">
    <property type="entry name" value="proteasome_beta_type_5"/>
    <property type="match status" value="1"/>
</dbReference>
<keyword evidence="4" id="KW-0888">Threonine protease</keyword>
<comment type="similarity">
    <text evidence="10">Belongs to the peptidase T1B family.</text>
</comment>
<dbReference type="Proteomes" id="UP000041254">
    <property type="component" value="Unassembled WGS sequence"/>
</dbReference>
<keyword evidence="7" id="KW-0865">Zymogen</keyword>
<keyword evidence="6 10" id="KW-0647">Proteasome</keyword>
<dbReference type="PRINTS" id="PR00141">
    <property type="entry name" value="PROTEASOME"/>
</dbReference>
<evidence type="ECO:0000256" key="2">
    <source>
        <dbReference type="ARBA" id="ARBA00022490"/>
    </source>
</evidence>
<evidence type="ECO:0000313" key="11">
    <source>
        <dbReference type="EMBL" id="CEM22489.1"/>
    </source>
</evidence>
<protein>
    <recommendedName>
        <fullName evidence="10">Proteasome subunit beta</fullName>
    </recommendedName>
</protein>
<sequence>MMTPDRRQSRLPSLHDNTFELAPVDNPHAFCYDLKASGQCPGLMDFKKGTTTLAFVFQGGIVVAVDSRASMGTYISSQSVRKVLEINDFLLGTMAGGAADCSFWERHLARECRLHELRNGERISVAAASKMLAMIFYKYRGYGLSAGTMITGWDKTGPKLYFVNDQGERMKGDRFSVGSGSTYAYGILDSNYKWDLSVEDAVELGRRAIYHATHRDGGSGGVVRVYHVHKDGWSRMIEGEDVSELHFKYAGDKGLSGLEWE</sequence>
<dbReference type="PANTHER" id="PTHR32194">
    <property type="entry name" value="METALLOPROTEASE TLDD"/>
    <property type="match status" value="1"/>
</dbReference>
<dbReference type="GO" id="GO:0051603">
    <property type="term" value="P:proteolysis involved in protein catabolic process"/>
    <property type="evidence" value="ECO:0007669"/>
    <property type="project" value="InterPro"/>
</dbReference>
<evidence type="ECO:0000256" key="1">
    <source>
        <dbReference type="ARBA" id="ARBA00001198"/>
    </source>
</evidence>
<dbReference type="SUPFAM" id="SSF56235">
    <property type="entry name" value="N-terminal nucleophile aminohydrolases (Ntn hydrolases)"/>
    <property type="match status" value="1"/>
</dbReference>
<evidence type="ECO:0000256" key="8">
    <source>
        <dbReference type="ARBA" id="ARBA00023242"/>
    </source>
</evidence>